<comment type="caution">
    <text evidence="5">The sequence shown here is derived from an EMBL/GenBank/DDBJ whole genome shotgun (WGS) entry which is preliminary data.</text>
</comment>
<dbReference type="Gene3D" id="2.130.10.10">
    <property type="entry name" value="YVTN repeat-like/Quinoprotein amine dehydrogenase"/>
    <property type="match status" value="4"/>
</dbReference>
<dbReference type="RefSeq" id="WP_203734846.1">
    <property type="nucleotide sequence ID" value="NZ_BAAATX010000028.1"/>
</dbReference>
<organism evidence="5 6">
    <name type="scientific">Paractinoplanes durhamensis</name>
    <dbReference type="NCBI Taxonomy" id="113563"/>
    <lineage>
        <taxon>Bacteria</taxon>
        <taxon>Bacillati</taxon>
        <taxon>Actinomycetota</taxon>
        <taxon>Actinomycetes</taxon>
        <taxon>Micromonosporales</taxon>
        <taxon>Micromonosporaceae</taxon>
        <taxon>Paractinoplanes</taxon>
    </lineage>
</organism>
<evidence type="ECO:0000259" key="4">
    <source>
        <dbReference type="Pfam" id="PF00656"/>
    </source>
</evidence>
<dbReference type="PANTHER" id="PTHR19848:SF8">
    <property type="entry name" value="F-BOX AND WD REPEAT DOMAIN CONTAINING 7"/>
    <property type="match status" value="1"/>
</dbReference>
<dbReference type="InterPro" id="IPR019775">
    <property type="entry name" value="WD40_repeat_CS"/>
</dbReference>
<dbReference type="SUPFAM" id="SSF50978">
    <property type="entry name" value="WD40 repeat-like"/>
    <property type="match status" value="2"/>
</dbReference>
<dbReference type="Proteomes" id="UP000637628">
    <property type="component" value="Unassembled WGS sequence"/>
</dbReference>
<name>A0ABQ3ZAY9_9ACTN</name>
<evidence type="ECO:0000313" key="6">
    <source>
        <dbReference type="Proteomes" id="UP000637628"/>
    </source>
</evidence>
<feature type="repeat" description="WD" evidence="3">
    <location>
        <begin position="868"/>
        <end position="911"/>
    </location>
</feature>
<feature type="repeat" description="WD" evidence="3">
    <location>
        <begin position="824"/>
        <end position="867"/>
    </location>
</feature>
<dbReference type="PROSITE" id="PS50082">
    <property type="entry name" value="WD_REPEATS_2"/>
    <property type="match status" value="7"/>
</dbReference>
<keyword evidence="1 3" id="KW-0853">WD repeat</keyword>
<dbReference type="InterPro" id="IPR011600">
    <property type="entry name" value="Pept_C14_caspase"/>
</dbReference>
<dbReference type="InterPro" id="IPR001680">
    <property type="entry name" value="WD40_rpt"/>
</dbReference>
<feature type="repeat" description="WD" evidence="3">
    <location>
        <begin position="956"/>
        <end position="1000"/>
    </location>
</feature>
<dbReference type="Gene3D" id="3.40.50.1460">
    <property type="match status" value="1"/>
</dbReference>
<dbReference type="SUPFAM" id="SSF52540">
    <property type="entry name" value="P-loop containing nucleoside triphosphate hydrolases"/>
    <property type="match status" value="1"/>
</dbReference>
<dbReference type="SUPFAM" id="SSF52129">
    <property type="entry name" value="Caspase-like"/>
    <property type="match status" value="1"/>
</dbReference>
<dbReference type="PROSITE" id="PS50294">
    <property type="entry name" value="WD_REPEATS_REGION"/>
    <property type="match status" value="1"/>
</dbReference>
<dbReference type="InterPro" id="IPR015943">
    <property type="entry name" value="WD40/YVTN_repeat-like_dom_sf"/>
</dbReference>
<accession>A0ABQ3ZAY9</accession>
<dbReference type="Pfam" id="PF00400">
    <property type="entry name" value="WD40"/>
    <property type="match status" value="8"/>
</dbReference>
<feature type="domain" description="Peptidase C14 caspase" evidence="4">
    <location>
        <begin position="24"/>
        <end position="179"/>
    </location>
</feature>
<feature type="repeat" description="WD" evidence="3">
    <location>
        <begin position="1248"/>
        <end position="1291"/>
    </location>
</feature>
<dbReference type="InterPro" id="IPR020472">
    <property type="entry name" value="WD40_PAC1"/>
</dbReference>
<dbReference type="EMBL" id="BOML01000071">
    <property type="protein sequence ID" value="GIE06992.1"/>
    <property type="molecule type" value="Genomic_DNA"/>
</dbReference>
<reference evidence="5 6" key="1">
    <citation type="submission" date="2021-01" db="EMBL/GenBank/DDBJ databases">
        <title>Whole genome shotgun sequence of Actinoplanes durhamensis NBRC 14914.</title>
        <authorList>
            <person name="Komaki H."/>
            <person name="Tamura T."/>
        </authorList>
    </citation>
    <scope>NUCLEOTIDE SEQUENCE [LARGE SCALE GENOMIC DNA]</scope>
    <source>
        <strain evidence="5 6">NBRC 14914</strain>
    </source>
</reference>
<dbReference type="InterPro" id="IPR029030">
    <property type="entry name" value="Caspase-like_dom_sf"/>
</dbReference>
<evidence type="ECO:0000256" key="3">
    <source>
        <dbReference type="PROSITE-ProRule" id="PRU00221"/>
    </source>
</evidence>
<keyword evidence="2" id="KW-0677">Repeat</keyword>
<proteinExistence type="predicted"/>
<dbReference type="InterPro" id="IPR036322">
    <property type="entry name" value="WD40_repeat_dom_sf"/>
</dbReference>
<feature type="repeat" description="WD" evidence="3">
    <location>
        <begin position="1336"/>
        <end position="1370"/>
    </location>
</feature>
<gene>
    <name evidence="5" type="ORF">Adu01nite_83420</name>
</gene>
<dbReference type="PANTHER" id="PTHR19848">
    <property type="entry name" value="WD40 REPEAT PROTEIN"/>
    <property type="match status" value="1"/>
</dbReference>
<evidence type="ECO:0000256" key="1">
    <source>
        <dbReference type="ARBA" id="ARBA00022574"/>
    </source>
</evidence>
<sequence length="1421" mass="150488">MTSESPRRFLIATAVAHYKRSPYADRPGLARARQKIIDLFVGRLGYTHVSDLGLDPDRTSLLDHFDRFATDPDRRPDDIVAVYLAGHGQVVGSPSQHMFLTAEADVIRPKQALPTAQIAATLLEDSDLAQLLMILDTCHSGQGAKEAVDAAMQGLRRHGGDSSRFAFLAAAQPSQEAVVNALPDLLTAAVESLATAGEKPPTLDLGTLVANMNANPDRPSEQVIEWHAARMSGNVPPFFPNPRRQVRTAEADMAIQQAAEWQGEADRRDTELVRRMLIRAMASFGEEGGWWFAGRRRTLTDLTAWLGLADKRSPAMVVTGGPGSGKTAILGLVAVLTNPERRGSVPLYALDLPERAVPPAGAVDVAIYAQALTDDDVLRGLAAAAQVAAKTPGTLLDALSDRDRPFTAIIDALDEAATPETLVTRVIRPLIRYSGGRIRLLLGSRPHLLRHLHADAVTVDLDNATYSDREALGAYALRGLTESYADSPYASAQPAVAVEIARAVADAAFPSFLVARIVSSTLAADDTIPPDAHDPAWIRSLPRTAESAMAHDLDDRLGAEAVRARDLLRPLAFAEGQGLPWEDFWAPVASQIAGRSYADDDLLWLRRATGRYVVEATEVGHSAYRLYHQALAEHLRVGVDEFAVHGGFVRVLVRQVPHTPDGHRDWARAHPYVRRHLAAHAARSNNLDELLNDTEYLVAAEPDQLLPALRYAAAANSQRVARIYRTSAGDHRWSQPAVRRQLLAIDAVRHGSRDLSHKLSAGQTWAPLWATRSQLDDSSARAFTSAVICVAGAIVDGAAIVVSGNDTGMVRIWDGRAGTVRAELKGHSGAINAVACTVVDGTPVVLSGGDDYSVRMWNPLTGKQLALFSGHAGPVGCIACTTVQDTPVAVVGGNDAALRVWDLRAGDQLMVLKGHAGAVNGVCCTVVDDVPVAVSVSADGTVRVWDLLTGVERCALTGHASWVWSVSCAEIDGVPVAFTGGGGDGAVRVWDLQSQSLMFAFNAQTGWVNGVACVPAGDGVEVVVGGGDHAARVWSVTDSTARLTLRAHSGAINGVSSVRVDGVLTALTAGADGAIRLWNLETEVPGGELAVSAVLQDNRVAQPGTVVAAPQVPQGHTGWLWAVACADIRGNDVAVTVGGDGNGAIRVWDVASGSQLATLTGHSGAVNAVACTTVDRTPVAVVAGGGDYAIGVWDLTTGQRRSEFAGQTDWIWAVAAATIGDRSLAVVGGANGMLRAWDLRTGRQLASMVSHEGVVNGLAFTVAGDAPLLVSLGDDGQVRLWDLRTWRLRSAFEAHRGAGRAVATCVLDDVPVAVTAGEDSYVCLWDLNTHERIGVLDGHVGVVNAIAHGRVRGSDVIATAGDDCTIRVWDAVRQTESARWATPYPARAVAVAGNGDIVAGIGHEVLALRSAPLVRYRSAGS</sequence>
<dbReference type="PROSITE" id="PS00678">
    <property type="entry name" value="WD_REPEATS_1"/>
    <property type="match status" value="4"/>
</dbReference>
<evidence type="ECO:0000256" key="2">
    <source>
        <dbReference type="ARBA" id="ARBA00022737"/>
    </source>
</evidence>
<dbReference type="InterPro" id="IPR027417">
    <property type="entry name" value="P-loop_NTPase"/>
</dbReference>
<dbReference type="PRINTS" id="PR00320">
    <property type="entry name" value="GPROTEINBRPT"/>
</dbReference>
<feature type="repeat" description="WD" evidence="3">
    <location>
        <begin position="912"/>
        <end position="947"/>
    </location>
</feature>
<dbReference type="Pfam" id="PF00656">
    <property type="entry name" value="Peptidase_C14"/>
    <property type="match status" value="1"/>
</dbReference>
<evidence type="ECO:0000313" key="5">
    <source>
        <dbReference type="EMBL" id="GIE06992.1"/>
    </source>
</evidence>
<feature type="repeat" description="WD" evidence="3">
    <location>
        <begin position="1159"/>
        <end position="1203"/>
    </location>
</feature>
<dbReference type="SMART" id="SM00320">
    <property type="entry name" value="WD40"/>
    <property type="match status" value="13"/>
</dbReference>
<protein>
    <recommendedName>
        <fullName evidence="4">Peptidase C14 caspase domain-containing protein</fullName>
    </recommendedName>
</protein>
<dbReference type="CDD" id="cd00200">
    <property type="entry name" value="WD40"/>
    <property type="match status" value="2"/>
</dbReference>
<keyword evidence="6" id="KW-1185">Reference proteome</keyword>